<dbReference type="InterPro" id="IPR003660">
    <property type="entry name" value="HAMP_dom"/>
</dbReference>
<evidence type="ECO:0000256" key="13">
    <source>
        <dbReference type="ARBA" id="ARBA00023136"/>
    </source>
</evidence>
<evidence type="ECO:0000256" key="15">
    <source>
        <dbReference type="SAM" id="MobiDB-lite"/>
    </source>
</evidence>
<dbReference type="RefSeq" id="WP_153385837.1">
    <property type="nucleotide sequence ID" value="NZ_VDFP01000017.1"/>
</dbReference>
<dbReference type="EC" id="2.7.13.3" evidence="3"/>
<dbReference type="SMART" id="SM00387">
    <property type="entry name" value="HATPase_c"/>
    <property type="match status" value="1"/>
</dbReference>
<feature type="compositionally biased region" description="Basic and acidic residues" evidence="15">
    <location>
        <begin position="487"/>
        <end position="504"/>
    </location>
</feature>
<evidence type="ECO:0000256" key="2">
    <source>
        <dbReference type="ARBA" id="ARBA00004651"/>
    </source>
</evidence>
<dbReference type="CDD" id="cd00082">
    <property type="entry name" value="HisKA"/>
    <property type="match status" value="1"/>
</dbReference>
<dbReference type="SMART" id="SM00304">
    <property type="entry name" value="HAMP"/>
    <property type="match status" value="1"/>
</dbReference>
<sequence length="504" mass="57918">MKLIYQNMLSFLIVILTTLGIILYSVTSASTNWEYNRTYKSLESYAGNLEKIALKNDPKTGQIHNITGDNIRTVEQVLSERNVQFAIFDYKNNQVCPTPPTNVKLHLKQSYWKKLKQGKTIRNIQKPQNTAGNPRLRKDDDRSYVYVLTPWFQNGKLIAAVWAGSDVSELQTNIGEINRRLYFALLISLLAAIILSFLLSRYQVNRINRLRGATKKVANNDFSVQIESRGRDELDDLADDFNQMVKSLEASDKEIKRQEQRRKEFMADASHEMRTPLTTINGLLEGLAYNAIPEESKDQSIQLMRNETKRLIRLVNENLDYEKIRTNQITMAKRVFDANKPLKDITSQLKKKADSSGDELILKPYEGELKTYADYDRFVQVIFNIMQNAIQFTNKGKIFISGGRDDERHASIFTISDTGIGMSEDQVKNIWDRYYKADPSRKNRKYGESGLGLSIVHQLVENHGGEIEVKSKLNEGTTFTVTLFDEGYEHKPDEDKKEPQNKES</sequence>
<feature type="coiled-coil region" evidence="14">
    <location>
        <begin position="231"/>
        <end position="268"/>
    </location>
</feature>
<proteinExistence type="predicted"/>
<keyword evidence="11 16" id="KW-1133">Transmembrane helix</keyword>
<keyword evidence="6" id="KW-0808">Transferase</keyword>
<dbReference type="InterPro" id="IPR003661">
    <property type="entry name" value="HisK_dim/P_dom"/>
</dbReference>
<dbReference type="PANTHER" id="PTHR45528:SF1">
    <property type="entry name" value="SENSOR HISTIDINE KINASE CPXA"/>
    <property type="match status" value="1"/>
</dbReference>
<dbReference type="InterPro" id="IPR050398">
    <property type="entry name" value="HssS/ArlS-like"/>
</dbReference>
<dbReference type="Pfam" id="PF00512">
    <property type="entry name" value="HisKA"/>
    <property type="match status" value="1"/>
</dbReference>
<evidence type="ECO:0000256" key="10">
    <source>
        <dbReference type="ARBA" id="ARBA00022840"/>
    </source>
</evidence>
<feature type="region of interest" description="Disordered" evidence="15">
    <location>
        <begin position="484"/>
        <end position="504"/>
    </location>
</feature>
<dbReference type="PROSITE" id="PS50885">
    <property type="entry name" value="HAMP"/>
    <property type="match status" value="1"/>
</dbReference>
<protein>
    <recommendedName>
        <fullName evidence="3">histidine kinase</fullName>
        <ecNumber evidence="3">2.7.13.3</ecNumber>
    </recommendedName>
</protein>
<dbReference type="SUPFAM" id="SSF47384">
    <property type="entry name" value="Homodimeric domain of signal transducing histidine kinase"/>
    <property type="match status" value="1"/>
</dbReference>
<dbReference type="PROSITE" id="PS50109">
    <property type="entry name" value="HIS_KIN"/>
    <property type="match status" value="1"/>
</dbReference>
<evidence type="ECO:0000256" key="8">
    <source>
        <dbReference type="ARBA" id="ARBA00022741"/>
    </source>
</evidence>
<evidence type="ECO:0000256" key="3">
    <source>
        <dbReference type="ARBA" id="ARBA00012438"/>
    </source>
</evidence>
<evidence type="ECO:0000256" key="4">
    <source>
        <dbReference type="ARBA" id="ARBA00022475"/>
    </source>
</evidence>
<keyword evidence="8" id="KW-0547">Nucleotide-binding</keyword>
<comment type="subcellular location">
    <subcellularLocation>
        <location evidence="2">Cell membrane</location>
        <topology evidence="2">Multi-pass membrane protein</topology>
    </subcellularLocation>
</comment>
<dbReference type="GO" id="GO:0005524">
    <property type="term" value="F:ATP binding"/>
    <property type="evidence" value="ECO:0007669"/>
    <property type="project" value="UniProtKB-KW"/>
</dbReference>
<keyword evidence="14" id="KW-0175">Coiled coil</keyword>
<dbReference type="CDD" id="cd06225">
    <property type="entry name" value="HAMP"/>
    <property type="match status" value="1"/>
</dbReference>
<dbReference type="Gene3D" id="1.10.287.130">
    <property type="match status" value="1"/>
</dbReference>
<feature type="transmembrane region" description="Helical" evidence="16">
    <location>
        <begin position="181"/>
        <end position="199"/>
    </location>
</feature>
<dbReference type="PRINTS" id="PR00344">
    <property type="entry name" value="BCTRLSENSOR"/>
</dbReference>
<evidence type="ECO:0000256" key="1">
    <source>
        <dbReference type="ARBA" id="ARBA00000085"/>
    </source>
</evidence>
<reference evidence="19 20" key="1">
    <citation type="journal article" date="2019" name="Syst. Appl. Microbiol.">
        <title>Polyphasic characterization of two novel Lactobacillus spp. isolated from blown salami packages: Description of Lactobacillus halodurans sp. nov. and Lactobacillus salsicarnum sp. nov.</title>
        <authorList>
            <person name="Schuster J.A."/>
            <person name="Klingl A."/>
            <person name="Vogel R.F."/>
            <person name="Ehrmann M.A."/>
        </authorList>
    </citation>
    <scope>NUCLEOTIDE SEQUENCE [LARGE SCALE GENOMIC DNA]</scope>
    <source>
        <strain evidence="19 20">TMW 1.2172</strain>
    </source>
</reference>
<dbReference type="Proteomes" id="UP000414364">
    <property type="component" value="Unassembled WGS sequence"/>
</dbReference>
<name>A0A5P0ZQG5_9LACO</name>
<dbReference type="InterPro" id="IPR005467">
    <property type="entry name" value="His_kinase_dom"/>
</dbReference>
<evidence type="ECO:0000256" key="14">
    <source>
        <dbReference type="SAM" id="Coils"/>
    </source>
</evidence>
<keyword evidence="4" id="KW-1003">Cell membrane</keyword>
<evidence type="ECO:0000259" key="18">
    <source>
        <dbReference type="PROSITE" id="PS50885"/>
    </source>
</evidence>
<dbReference type="FunFam" id="3.30.565.10:FF:000006">
    <property type="entry name" value="Sensor histidine kinase WalK"/>
    <property type="match status" value="1"/>
</dbReference>
<feature type="domain" description="Histidine kinase" evidence="17">
    <location>
        <begin position="268"/>
        <end position="487"/>
    </location>
</feature>
<evidence type="ECO:0000256" key="11">
    <source>
        <dbReference type="ARBA" id="ARBA00022989"/>
    </source>
</evidence>
<evidence type="ECO:0000256" key="16">
    <source>
        <dbReference type="SAM" id="Phobius"/>
    </source>
</evidence>
<dbReference type="SUPFAM" id="SSF158472">
    <property type="entry name" value="HAMP domain-like"/>
    <property type="match status" value="1"/>
</dbReference>
<dbReference type="SMART" id="SM00388">
    <property type="entry name" value="HisKA"/>
    <property type="match status" value="1"/>
</dbReference>
<dbReference type="InterPro" id="IPR036890">
    <property type="entry name" value="HATPase_C_sf"/>
</dbReference>
<dbReference type="FunFam" id="1.10.287.130:FF:000001">
    <property type="entry name" value="Two-component sensor histidine kinase"/>
    <property type="match status" value="1"/>
</dbReference>
<keyword evidence="5" id="KW-0597">Phosphoprotein</keyword>
<keyword evidence="9 19" id="KW-0418">Kinase</keyword>
<evidence type="ECO:0000256" key="6">
    <source>
        <dbReference type="ARBA" id="ARBA00022679"/>
    </source>
</evidence>
<evidence type="ECO:0000256" key="5">
    <source>
        <dbReference type="ARBA" id="ARBA00022553"/>
    </source>
</evidence>
<dbReference type="Pfam" id="PF00672">
    <property type="entry name" value="HAMP"/>
    <property type="match status" value="1"/>
</dbReference>
<evidence type="ECO:0000313" key="19">
    <source>
        <dbReference type="EMBL" id="MQS76446.1"/>
    </source>
</evidence>
<evidence type="ECO:0000259" key="17">
    <source>
        <dbReference type="PROSITE" id="PS50109"/>
    </source>
</evidence>
<evidence type="ECO:0000256" key="12">
    <source>
        <dbReference type="ARBA" id="ARBA00023012"/>
    </source>
</evidence>
<comment type="caution">
    <text evidence="19">The sequence shown here is derived from an EMBL/GenBank/DDBJ whole genome shotgun (WGS) entry which is preliminary data.</text>
</comment>
<keyword evidence="12" id="KW-0902">Two-component regulatory system</keyword>
<keyword evidence="13 16" id="KW-0472">Membrane</keyword>
<dbReference type="PANTHER" id="PTHR45528">
    <property type="entry name" value="SENSOR HISTIDINE KINASE CPXA"/>
    <property type="match status" value="1"/>
</dbReference>
<evidence type="ECO:0000256" key="7">
    <source>
        <dbReference type="ARBA" id="ARBA00022692"/>
    </source>
</evidence>
<dbReference type="GO" id="GO:0005886">
    <property type="term" value="C:plasma membrane"/>
    <property type="evidence" value="ECO:0007669"/>
    <property type="project" value="UniProtKB-SubCell"/>
</dbReference>
<gene>
    <name evidence="19" type="ORF">FHL06_08655</name>
</gene>
<evidence type="ECO:0000256" key="9">
    <source>
        <dbReference type="ARBA" id="ARBA00022777"/>
    </source>
</evidence>
<dbReference type="Gene3D" id="6.10.340.10">
    <property type="match status" value="1"/>
</dbReference>
<dbReference type="InterPro" id="IPR036097">
    <property type="entry name" value="HisK_dim/P_sf"/>
</dbReference>
<dbReference type="EMBL" id="VDFP01000017">
    <property type="protein sequence ID" value="MQS76446.1"/>
    <property type="molecule type" value="Genomic_DNA"/>
</dbReference>
<comment type="catalytic activity">
    <reaction evidence="1">
        <text>ATP + protein L-histidine = ADP + protein N-phospho-L-histidine.</text>
        <dbReference type="EC" id="2.7.13.3"/>
    </reaction>
</comment>
<organism evidence="19 20">
    <name type="scientific">Companilactobacillus halodurans</name>
    <dbReference type="NCBI Taxonomy" id="2584183"/>
    <lineage>
        <taxon>Bacteria</taxon>
        <taxon>Bacillati</taxon>
        <taxon>Bacillota</taxon>
        <taxon>Bacilli</taxon>
        <taxon>Lactobacillales</taxon>
        <taxon>Lactobacillaceae</taxon>
        <taxon>Companilactobacillus</taxon>
    </lineage>
</organism>
<dbReference type="SUPFAM" id="SSF55874">
    <property type="entry name" value="ATPase domain of HSP90 chaperone/DNA topoisomerase II/histidine kinase"/>
    <property type="match status" value="1"/>
</dbReference>
<keyword evidence="10" id="KW-0067">ATP-binding</keyword>
<dbReference type="InterPro" id="IPR004358">
    <property type="entry name" value="Sig_transdc_His_kin-like_C"/>
</dbReference>
<dbReference type="InterPro" id="IPR003594">
    <property type="entry name" value="HATPase_dom"/>
</dbReference>
<dbReference type="Gene3D" id="3.30.565.10">
    <property type="entry name" value="Histidine kinase-like ATPase, C-terminal domain"/>
    <property type="match status" value="1"/>
</dbReference>
<evidence type="ECO:0000313" key="20">
    <source>
        <dbReference type="Proteomes" id="UP000414364"/>
    </source>
</evidence>
<keyword evidence="7 16" id="KW-0812">Transmembrane</keyword>
<feature type="domain" description="HAMP" evidence="18">
    <location>
        <begin position="201"/>
        <end position="253"/>
    </location>
</feature>
<dbReference type="Pfam" id="PF02518">
    <property type="entry name" value="HATPase_c"/>
    <property type="match status" value="1"/>
</dbReference>
<dbReference type="GO" id="GO:0000155">
    <property type="term" value="F:phosphorelay sensor kinase activity"/>
    <property type="evidence" value="ECO:0007669"/>
    <property type="project" value="InterPro"/>
</dbReference>
<accession>A0A5P0ZQG5</accession>
<dbReference type="AlphaFoldDB" id="A0A5P0ZQG5"/>